<name>A0ABU7K9N1_9ACTN</name>
<dbReference type="Proteomes" id="UP001356095">
    <property type="component" value="Unassembled WGS sequence"/>
</dbReference>
<protein>
    <recommendedName>
        <fullName evidence="4">MotA/TolQ/ExbB proton channel domain-containing protein</fullName>
    </recommendedName>
</protein>
<keyword evidence="1" id="KW-0812">Transmembrane</keyword>
<comment type="caution">
    <text evidence="2">The sequence shown here is derived from an EMBL/GenBank/DDBJ whole genome shotgun (WGS) entry which is preliminary data.</text>
</comment>
<keyword evidence="1" id="KW-1133">Transmembrane helix</keyword>
<feature type="transmembrane region" description="Helical" evidence="1">
    <location>
        <begin position="111"/>
        <end position="131"/>
    </location>
</feature>
<dbReference type="EMBL" id="JAUZMY010000016">
    <property type="protein sequence ID" value="MEE2038944.1"/>
    <property type="molecule type" value="Genomic_DNA"/>
</dbReference>
<reference evidence="2 3" key="1">
    <citation type="submission" date="2023-08" db="EMBL/GenBank/DDBJ databases">
        <authorList>
            <person name="Girao M."/>
            <person name="Carvalho M.F."/>
        </authorList>
    </citation>
    <scope>NUCLEOTIDE SEQUENCE [LARGE SCALE GENOMIC DNA]</scope>
    <source>
        <strain evidence="2 3">CT-R113</strain>
    </source>
</reference>
<evidence type="ECO:0000313" key="2">
    <source>
        <dbReference type="EMBL" id="MEE2038944.1"/>
    </source>
</evidence>
<feature type="transmembrane region" description="Helical" evidence="1">
    <location>
        <begin position="69"/>
        <end position="90"/>
    </location>
</feature>
<dbReference type="InterPro" id="IPR043993">
    <property type="entry name" value="T4SS_pilin"/>
</dbReference>
<gene>
    <name evidence="2" type="ORF">Q8791_17130</name>
</gene>
<organism evidence="2 3">
    <name type="scientific">Nocardiopsis codii</name>
    <dbReference type="NCBI Taxonomy" id="3065942"/>
    <lineage>
        <taxon>Bacteria</taxon>
        <taxon>Bacillati</taxon>
        <taxon>Actinomycetota</taxon>
        <taxon>Actinomycetes</taxon>
        <taxon>Streptosporangiales</taxon>
        <taxon>Nocardiopsidaceae</taxon>
        <taxon>Nocardiopsis</taxon>
    </lineage>
</organism>
<dbReference type="Pfam" id="PF18895">
    <property type="entry name" value="T4SS_pilin"/>
    <property type="match status" value="1"/>
</dbReference>
<accession>A0ABU7K9N1</accession>
<evidence type="ECO:0008006" key="4">
    <source>
        <dbReference type="Google" id="ProtNLM"/>
    </source>
</evidence>
<feature type="transmembrane region" description="Helical" evidence="1">
    <location>
        <begin position="12"/>
        <end position="29"/>
    </location>
</feature>
<evidence type="ECO:0000256" key="1">
    <source>
        <dbReference type="SAM" id="Phobius"/>
    </source>
</evidence>
<dbReference type="RefSeq" id="WP_330092715.1">
    <property type="nucleotide sequence ID" value="NZ_JAUZMY010000016.1"/>
</dbReference>
<sequence>MAAAARVRGVRWIPVVVVAGVLTVWWVVAGDGGAWVWAESTADLAGNTEAESADQETADLRAVVSRIRLVLIALGSALGTLFLTIAAVRWMMANGEPGAIDGAKRALTGTAIGYGIAILATVLMDILDWVVRAGVSGDGQ</sequence>
<keyword evidence="3" id="KW-1185">Reference proteome</keyword>
<proteinExistence type="predicted"/>
<evidence type="ECO:0000313" key="3">
    <source>
        <dbReference type="Proteomes" id="UP001356095"/>
    </source>
</evidence>
<keyword evidence="1" id="KW-0472">Membrane</keyword>